<dbReference type="Proteomes" id="UP000593833">
    <property type="component" value="Chromosome"/>
</dbReference>
<protein>
    <submittedName>
        <fullName evidence="1">Uncharacterized protein</fullName>
    </submittedName>
</protein>
<reference evidence="1 2" key="1">
    <citation type="submission" date="2020-10" db="EMBL/GenBank/DDBJ databases">
        <title>Complete genome sequence of a novel Pseudomonas fluorescens strain isolated from the flower of kumarahou (Pomaderris kumeraho).</title>
        <authorList>
            <person name="Summers M.C."/>
            <person name="Nowak V."/>
            <person name="Fairhurst M.J."/>
            <person name="Owen J.G."/>
            <person name="Gerth M.L."/>
            <person name="Patrick W.M."/>
        </authorList>
    </citation>
    <scope>NUCLEOTIDE SEQUENCE [LARGE SCALE GENOMIC DNA]</scope>
    <source>
        <strain evidence="1 2">KF1</strain>
    </source>
</reference>
<name>A0A7M2J825_PSEFL</name>
<proteinExistence type="predicted"/>
<gene>
    <name evidence="1" type="ORF">IM720_00240</name>
</gene>
<evidence type="ECO:0000313" key="2">
    <source>
        <dbReference type="Proteomes" id="UP000593833"/>
    </source>
</evidence>
<accession>A0A7M2J825</accession>
<organism evidence="1 2">
    <name type="scientific">Pseudomonas fluorescens</name>
    <dbReference type="NCBI Taxonomy" id="294"/>
    <lineage>
        <taxon>Bacteria</taxon>
        <taxon>Pseudomonadati</taxon>
        <taxon>Pseudomonadota</taxon>
        <taxon>Gammaproteobacteria</taxon>
        <taxon>Pseudomonadales</taxon>
        <taxon>Pseudomonadaceae</taxon>
        <taxon>Pseudomonas</taxon>
    </lineage>
</organism>
<dbReference type="EMBL" id="CP063233">
    <property type="protein sequence ID" value="QOU05193.1"/>
    <property type="molecule type" value="Genomic_DNA"/>
</dbReference>
<sequence length="280" mass="30395">MKTINNTLAGQVSANIELGGSIHPFVSTYTSATLKDHHVVIKASQAVFSPFRIYTVELKIANGAKPGPYPLDGKPGNTVGLAYDPPTTVQLDSYRDIEGEFTLTETASEQQIDGTFYCTAKSLNPEIRDLATFTEGKVSFRSETSHRQSTGYLRGTLNLPTPDFSSSKPHMSFTEPGFLQVVANDDNDDKNAPRHLWLHIPTSKLGEKTLPISPSEDGDTAVVTLIAKVFYRATSGTVNFTYDEHLKKLTGTLNFSVSGPGHDDVVFSDGSFEITGLSEA</sequence>
<evidence type="ECO:0000313" key="1">
    <source>
        <dbReference type="EMBL" id="QOU05193.1"/>
    </source>
</evidence>
<dbReference type="RefSeq" id="WP_193689968.1">
    <property type="nucleotide sequence ID" value="NZ_CP063233.1"/>
</dbReference>
<dbReference type="AlphaFoldDB" id="A0A7M2J825"/>